<accession>A0ABD3WT37</accession>
<dbReference type="Gene3D" id="2.60.120.260">
    <property type="entry name" value="Galactose-binding domain-like"/>
    <property type="match status" value="1"/>
</dbReference>
<dbReference type="EMBL" id="JBJQND010000005">
    <property type="protein sequence ID" value="KAL3877142.1"/>
    <property type="molecule type" value="Genomic_DNA"/>
</dbReference>
<feature type="signal peptide" evidence="1">
    <location>
        <begin position="1"/>
        <end position="17"/>
    </location>
</feature>
<feature type="chain" id="PRO_5044819734" evidence="1">
    <location>
        <begin position="18"/>
        <end position="178"/>
    </location>
</feature>
<comment type="caution">
    <text evidence="2">The sequence shown here is derived from an EMBL/GenBank/DDBJ whole genome shotgun (WGS) entry which is preliminary data.</text>
</comment>
<dbReference type="InterPro" id="IPR008979">
    <property type="entry name" value="Galactose-bd-like_sf"/>
</dbReference>
<keyword evidence="3" id="KW-1185">Reference proteome</keyword>
<evidence type="ECO:0000313" key="2">
    <source>
        <dbReference type="EMBL" id="KAL3877142.1"/>
    </source>
</evidence>
<evidence type="ECO:0000256" key="1">
    <source>
        <dbReference type="SAM" id="SignalP"/>
    </source>
</evidence>
<proteinExistence type="predicted"/>
<dbReference type="CDD" id="cd02795">
    <property type="entry name" value="CBM6-CBM35-CBM36_like"/>
    <property type="match status" value="1"/>
</dbReference>
<evidence type="ECO:0000313" key="3">
    <source>
        <dbReference type="Proteomes" id="UP001634394"/>
    </source>
</evidence>
<protein>
    <submittedName>
        <fullName evidence="2">Uncharacterized protein</fullName>
    </submittedName>
</protein>
<organism evidence="2 3">
    <name type="scientific">Sinanodonta woodiana</name>
    <name type="common">Chinese pond mussel</name>
    <name type="synonym">Anodonta woodiana</name>
    <dbReference type="NCBI Taxonomy" id="1069815"/>
    <lineage>
        <taxon>Eukaryota</taxon>
        <taxon>Metazoa</taxon>
        <taxon>Spiralia</taxon>
        <taxon>Lophotrochozoa</taxon>
        <taxon>Mollusca</taxon>
        <taxon>Bivalvia</taxon>
        <taxon>Autobranchia</taxon>
        <taxon>Heteroconchia</taxon>
        <taxon>Palaeoheterodonta</taxon>
        <taxon>Unionida</taxon>
        <taxon>Unionoidea</taxon>
        <taxon>Unionidae</taxon>
        <taxon>Unioninae</taxon>
        <taxon>Sinanodonta</taxon>
    </lineage>
</organism>
<dbReference type="SUPFAM" id="SSF49785">
    <property type="entry name" value="Galactose-binding domain-like"/>
    <property type="match status" value="1"/>
</dbReference>
<gene>
    <name evidence="2" type="ORF">ACJMK2_034891</name>
</gene>
<reference evidence="2 3" key="1">
    <citation type="submission" date="2024-11" db="EMBL/GenBank/DDBJ databases">
        <title>Chromosome-level genome assembly of the freshwater bivalve Anodonta woodiana.</title>
        <authorList>
            <person name="Chen X."/>
        </authorList>
    </citation>
    <scope>NUCLEOTIDE SEQUENCE [LARGE SCALE GENOMIC DNA]</scope>
    <source>
        <strain evidence="2">MN2024</strain>
        <tissue evidence="2">Gills</tissue>
    </source>
</reference>
<sequence>MVSITAVFGLVFIYSLAEEITLQRSVTLHCNADDGSTESVRSRLRTRDDASDKQTIWLHKGEELNIGFSLPKDGIVDVKDVRYSNDGGQDRIKITLDDEELGDFWTHPGYGWGNAWNIFWSSGPIGEMVPVDAGKHMLSLKVDEADEYGVEIDYIRFEVYGSTPQELQQDHFICKHHQ</sequence>
<dbReference type="AlphaFoldDB" id="A0ABD3WT37"/>
<dbReference type="Proteomes" id="UP001634394">
    <property type="component" value="Unassembled WGS sequence"/>
</dbReference>
<keyword evidence="1" id="KW-0732">Signal</keyword>
<name>A0ABD3WT37_SINWO</name>